<keyword evidence="13" id="KW-1185">Reference proteome</keyword>
<dbReference type="InterPro" id="IPR013083">
    <property type="entry name" value="Znf_RING/FYVE/PHD"/>
</dbReference>
<dbReference type="SUPFAM" id="SSF57850">
    <property type="entry name" value="RING/U-box"/>
    <property type="match status" value="1"/>
</dbReference>
<evidence type="ECO:0000256" key="6">
    <source>
        <dbReference type="ARBA" id="ARBA00022989"/>
    </source>
</evidence>
<reference evidence="12 13" key="1">
    <citation type="journal article" date="2023" name="Int. J. Mol. Sci.">
        <title>De Novo Assembly and Annotation of 11 Diverse Shrub Willow (Salix) Genomes Reveals Novel Gene Organization in Sex-Linked Regions.</title>
        <authorList>
            <person name="Hyden B."/>
            <person name="Feng K."/>
            <person name="Yates T.B."/>
            <person name="Jawdy S."/>
            <person name="Cereghino C."/>
            <person name="Smart L.B."/>
            <person name="Muchero W."/>
        </authorList>
    </citation>
    <scope>NUCLEOTIDE SEQUENCE [LARGE SCALE GENOMIC DNA]</scope>
    <source>
        <tissue evidence="12">Shoot tip</tissue>
    </source>
</reference>
<dbReference type="PANTHER" id="PTHR46539:SF9">
    <property type="entry name" value="RING-H2 FINGER PROTEIN ATL56"/>
    <property type="match status" value="1"/>
</dbReference>
<evidence type="ECO:0000256" key="4">
    <source>
        <dbReference type="ARBA" id="ARBA00022771"/>
    </source>
</evidence>
<dbReference type="GO" id="GO:0008270">
    <property type="term" value="F:zinc ion binding"/>
    <property type="evidence" value="ECO:0007669"/>
    <property type="project" value="UniProtKB-KW"/>
</dbReference>
<evidence type="ECO:0000256" key="1">
    <source>
        <dbReference type="ARBA" id="ARBA00004370"/>
    </source>
</evidence>
<name>A0AAD6KH38_9ROSI</name>
<dbReference type="InterPro" id="IPR001841">
    <property type="entry name" value="Znf_RING"/>
</dbReference>
<evidence type="ECO:0000256" key="3">
    <source>
        <dbReference type="ARBA" id="ARBA00022723"/>
    </source>
</evidence>
<dbReference type="Gene3D" id="3.30.40.10">
    <property type="entry name" value="Zinc/RING finger domain, C3HC4 (zinc finger)"/>
    <property type="match status" value="1"/>
</dbReference>
<feature type="domain" description="RING-type" evidence="11">
    <location>
        <begin position="101"/>
        <end position="143"/>
    </location>
</feature>
<dbReference type="Proteomes" id="UP001162972">
    <property type="component" value="Chromosome 16"/>
</dbReference>
<accession>A0AAD6KH38</accession>
<evidence type="ECO:0000256" key="7">
    <source>
        <dbReference type="ARBA" id="ARBA00023136"/>
    </source>
</evidence>
<evidence type="ECO:0000256" key="5">
    <source>
        <dbReference type="ARBA" id="ARBA00022833"/>
    </source>
</evidence>
<dbReference type="EMBL" id="JAPFFJ010000006">
    <property type="protein sequence ID" value="KAJ6423396.1"/>
    <property type="molecule type" value="Genomic_DNA"/>
</dbReference>
<dbReference type="PROSITE" id="PS50089">
    <property type="entry name" value="ZF_RING_2"/>
    <property type="match status" value="1"/>
</dbReference>
<proteinExistence type="inferred from homology"/>
<dbReference type="SMART" id="SM00184">
    <property type="entry name" value="RING"/>
    <property type="match status" value="1"/>
</dbReference>
<gene>
    <name evidence="12" type="ORF">OIU84_024361</name>
</gene>
<evidence type="ECO:0000256" key="10">
    <source>
        <dbReference type="SAM" id="Phobius"/>
    </source>
</evidence>
<comment type="caution">
    <text evidence="12">The sequence shown here is derived from an EMBL/GenBank/DDBJ whole genome shotgun (WGS) entry which is preliminary data.</text>
</comment>
<comment type="subcellular location">
    <subcellularLocation>
        <location evidence="1">Membrane</location>
    </subcellularLocation>
</comment>
<protein>
    <recommendedName>
        <fullName evidence="11">RING-type domain-containing protein</fullName>
    </recommendedName>
</protein>
<keyword evidence="2 10" id="KW-0812">Transmembrane</keyword>
<dbReference type="AlphaFoldDB" id="A0AAD6KH38"/>
<keyword evidence="3" id="KW-0479">Metal-binding</keyword>
<dbReference type="Pfam" id="PF13639">
    <property type="entry name" value="zf-RING_2"/>
    <property type="match status" value="1"/>
</dbReference>
<comment type="similarity">
    <text evidence="8">Belongs to the RING-type zinc finger family. ATL subfamily.</text>
</comment>
<evidence type="ECO:0000259" key="11">
    <source>
        <dbReference type="PROSITE" id="PS50089"/>
    </source>
</evidence>
<evidence type="ECO:0000313" key="13">
    <source>
        <dbReference type="Proteomes" id="UP001162972"/>
    </source>
</evidence>
<sequence>MTEAPITSVSGNNEPSPSLLFISTVLVAMMLIVICCLLLELSSRRLEYRHHILRDQDHHHHRLHDVESGQVTGRHKPATLSMLELQYVQIDESSADFSSGCVICLDDFQKGGDCCVLSSCKHVFHSGCVEQWLDKNQSCPLCRNSV</sequence>
<keyword evidence="5" id="KW-0862">Zinc</keyword>
<keyword evidence="4 9" id="KW-0863">Zinc-finger</keyword>
<dbReference type="PANTHER" id="PTHR46539">
    <property type="entry name" value="E3 UBIQUITIN-PROTEIN LIGASE ATL42"/>
    <property type="match status" value="1"/>
</dbReference>
<evidence type="ECO:0000313" key="12">
    <source>
        <dbReference type="EMBL" id="KAJ6423396.1"/>
    </source>
</evidence>
<evidence type="ECO:0000256" key="9">
    <source>
        <dbReference type="PROSITE-ProRule" id="PRU00175"/>
    </source>
</evidence>
<keyword evidence="7 10" id="KW-0472">Membrane</keyword>
<keyword evidence="6 10" id="KW-1133">Transmembrane helix</keyword>
<evidence type="ECO:0000256" key="2">
    <source>
        <dbReference type="ARBA" id="ARBA00022692"/>
    </source>
</evidence>
<evidence type="ECO:0000256" key="8">
    <source>
        <dbReference type="ARBA" id="ARBA00024209"/>
    </source>
</evidence>
<organism evidence="12 13">
    <name type="scientific">Salix udensis</name>
    <dbReference type="NCBI Taxonomy" id="889485"/>
    <lineage>
        <taxon>Eukaryota</taxon>
        <taxon>Viridiplantae</taxon>
        <taxon>Streptophyta</taxon>
        <taxon>Embryophyta</taxon>
        <taxon>Tracheophyta</taxon>
        <taxon>Spermatophyta</taxon>
        <taxon>Magnoliopsida</taxon>
        <taxon>eudicotyledons</taxon>
        <taxon>Gunneridae</taxon>
        <taxon>Pentapetalae</taxon>
        <taxon>rosids</taxon>
        <taxon>fabids</taxon>
        <taxon>Malpighiales</taxon>
        <taxon>Salicaceae</taxon>
        <taxon>Saliceae</taxon>
        <taxon>Salix</taxon>
    </lineage>
</organism>
<feature type="transmembrane region" description="Helical" evidence="10">
    <location>
        <begin position="20"/>
        <end position="39"/>
    </location>
</feature>
<dbReference type="GO" id="GO:0016020">
    <property type="term" value="C:membrane"/>
    <property type="evidence" value="ECO:0007669"/>
    <property type="project" value="UniProtKB-SubCell"/>
</dbReference>